<name>A0ABV5G8R9_9MICC</name>
<protein>
    <submittedName>
        <fullName evidence="2">Uncharacterized protein</fullName>
    </submittedName>
</protein>
<proteinExistence type="predicted"/>
<dbReference type="EMBL" id="JBHMFI010000002">
    <property type="protein sequence ID" value="MFB9074818.1"/>
    <property type="molecule type" value="Genomic_DNA"/>
</dbReference>
<accession>A0ABV5G8R9</accession>
<organism evidence="2 3">
    <name type="scientific">Citricoccus parietis</name>
    <dbReference type="NCBI Taxonomy" id="592307"/>
    <lineage>
        <taxon>Bacteria</taxon>
        <taxon>Bacillati</taxon>
        <taxon>Actinomycetota</taxon>
        <taxon>Actinomycetes</taxon>
        <taxon>Micrococcales</taxon>
        <taxon>Micrococcaceae</taxon>
        <taxon>Citricoccus</taxon>
    </lineage>
</organism>
<evidence type="ECO:0000313" key="3">
    <source>
        <dbReference type="Proteomes" id="UP001589575"/>
    </source>
</evidence>
<feature type="compositionally biased region" description="Pro residues" evidence="1">
    <location>
        <begin position="141"/>
        <end position="151"/>
    </location>
</feature>
<comment type="caution">
    <text evidence="2">The sequence shown here is derived from an EMBL/GenBank/DDBJ whole genome shotgun (WGS) entry which is preliminary data.</text>
</comment>
<feature type="compositionally biased region" description="Low complexity" evidence="1">
    <location>
        <begin position="37"/>
        <end position="51"/>
    </location>
</feature>
<evidence type="ECO:0000313" key="2">
    <source>
        <dbReference type="EMBL" id="MFB9074818.1"/>
    </source>
</evidence>
<reference evidence="2 3" key="1">
    <citation type="submission" date="2024-09" db="EMBL/GenBank/DDBJ databases">
        <authorList>
            <person name="Sun Q."/>
            <person name="Mori K."/>
        </authorList>
    </citation>
    <scope>NUCLEOTIDE SEQUENCE [LARGE SCALE GENOMIC DNA]</scope>
    <source>
        <strain evidence="2 3">CCM 7609</strain>
    </source>
</reference>
<feature type="compositionally biased region" description="Low complexity" evidence="1">
    <location>
        <begin position="11"/>
        <end position="20"/>
    </location>
</feature>
<dbReference type="Proteomes" id="UP001589575">
    <property type="component" value="Unassembled WGS sequence"/>
</dbReference>
<gene>
    <name evidence="2" type="ORF">ACFFX0_27965</name>
</gene>
<keyword evidence="3" id="KW-1185">Reference proteome</keyword>
<feature type="region of interest" description="Disordered" evidence="1">
    <location>
        <begin position="1"/>
        <end position="177"/>
    </location>
</feature>
<evidence type="ECO:0000256" key="1">
    <source>
        <dbReference type="SAM" id="MobiDB-lite"/>
    </source>
</evidence>
<sequence length="177" mass="17966">MGRSGRHPAPHADGAAGPVACPGEPLQPGDPGRRPLRAQPGRRAGGPRLAGSIQPRGPRVLRDAQARPEGPGRAEAIGLPCAGPRRTGARQREPGSGLGPGSHRAGPAGVRTARRTPGGRLPGHRPRRAVRGLDPPRNAAGPPPPVPPGPPVGTVRRAPPPGLARAGQRRTVGEGIP</sequence>
<feature type="compositionally biased region" description="Basic and acidic residues" evidence="1">
    <location>
        <begin position="60"/>
        <end position="72"/>
    </location>
</feature>